<evidence type="ECO:0000256" key="1">
    <source>
        <dbReference type="SAM" id="MobiDB-lite"/>
    </source>
</evidence>
<feature type="compositionally biased region" description="Polar residues" evidence="1">
    <location>
        <begin position="64"/>
        <end position="75"/>
    </location>
</feature>
<proteinExistence type="predicted"/>
<name>A0A9P1MXP0_9PELO</name>
<feature type="region of interest" description="Disordered" evidence="1">
    <location>
        <begin position="60"/>
        <end position="125"/>
    </location>
</feature>
<comment type="caution">
    <text evidence="2">The sequence shown here is derived from an EMBL/GenBank/DDBJ whole genome shotgun (WGS) entry which is preliminary data.</text>
</comment>
<dbReference type="EMBL" id="CANHGI010000002">
    <property type="protein sequence ID" value="CAI5440575.1"/>
    <property type="molecule type" value="Genomic_DNA"/>
</dbReference>
<dbReference type="AlphaFoldDB" id="A0A9P1MXP0"/>
<reference evidence="2" key="1">
    <citation type="submission" date="2022-11" db="EMBL/GenBank/DDBJ databases">
        <authorList>
            <person name="Kikuchi T."/>
        </authorList>
    </citation>
    <scope>NUCLEOTIDE SEQUENCE</scope>
    <source>
        <strain evidence="2">PS1010</strain>
    </source>
</reference>
<evidence type="ECO:0000313" key="2">
    <source>
        <dbReference type="EMBL" id="CAI5440575.1"/>
    </source>
</evidence>
<organism evidence="2 3">
    <name type="scientific">Caenorhabditis angaria</name>
    <dbReference type="NCBI Taxonomy" id="860376"/>
    <lineage>
        <taxon>Eukaryota</taxon>
        <taxon>Metazoa</taxon>
        <taxon>Ecdysozoa</taxon>
        <taxon>Nematoda</taxon>
        <taxon>Chromadorea</taxon>
        <taxon>Rhabditida</taxon>
        <taxon>Rhabditina</taxon>
        <taxon>Rhabditomorpha</taxon>
        <taxon>Rhabditoidea</taxon>
        <taxon>Rhabditidae</taxon>
        <taxon>Peloderinae</taxon>
        <taxon>Caenorhabditis</taxon>
    </lineage>
</organism>
<protein>
    <submittedName>
        <fullName evidence="2">Uncharacterized protein</fullName>
    </submittedName>
</protein>
<dbReference type="Proteomes" id="UP001152747">
    <property type="component" value="Unassembled WGS sequence"/>
</dbReference>
<gene>
    <name evidence="2" type="ORF">CAMP_LOCUS3212</name>
</gene>
<evidence type="ECO:0000313" key="3">
    <source>
        <dbReference type="Proteomes" id="UP001152747"/>
    </source>
</evidence>
<accession>A0A9P1MXP0</accession>
<sequence length="125" mass="14183">MARMERDIAQLKSDYERVLQILHRGGEGGNVEGREREEAVVATTPTTPRNVQIRDPPVDRLVTFDSSTPPQSISGTRIPRVGTPQPRSILATRRENTPIRVRPARRCLNRRSVGPVRRSPRLRNQ</sequence>
<keyword evidence="3" id="KW-1185">Reference proteome</keyword>